<keyword evidence="3" id="KW-1185">Reference proteome</keyword>
<dbReference type="PROSITE" id="PS51372">
    <property type="entry name" value="PRD_2"/>
    <property type="match status" value="1"/>
</dbReference>
<sequence length="105" mass="12191">MEELYQKSEDPGLCKALMLFMDELLKRAKIQMTNAQKLSLLSHVTAMVYRSNHKEMIQPIDKTLFEEVSNESIEMANKVCGRMPDLHEDEKYLLSIHFESAKITN</sequence>
<dbReference type="RefSeq" id="WP_378935120.1">
    <property type="nucleotide sequence ID" value="NZ_JBHLVO010000011.1"/>
</dbReference>
<feature type="domain" description="PRD" evidence="1">
    <location>
        <begin position="5"/>
        <end position="105"/>
    </location>
</feature>
<dbReference type="EMBL" id="JBHLVO010000011">
    <property type="protein sequence ID" value="MFC0272621.1"/>
    <property type="molecule type" value="Genomic_DNA"/>
</dbReference>
<evidence type="ECO:0000313" key="2">
    <source>
        <dbReference type="EMBL" id="MFC0272621.1"/>
    </source>
</evidence>
<dbReference type="Pfam" id="PF00874">
    <property type="entry name" value="PRD"/>
    <property type="match status" value="1"/>
</dbReference>
<dbReference type="Gene3D" id="1.10.1790.10">
    <property type="entry name" value="PRD domain"/>
    <property type="match status" value="1"/>
</dbReference>
<organism evidence="2 3">
    <name type="scientific">Metabacillus herbersteinensis</name>
    <dbReference type="NCBI Taxonomy" id="283816"/>
    <lineage>
        <taxon>Bacteria</taxon>
        <taxon>Bacillati</taxon>
        <taxon>Bacillota</taxon>
        <taxon>Bacilli</taxon>
        <taxon>Bacillales</taxon>
        <taxon>Bacillaceae</taxon>
        <taxon>Metabacillus</taxon>
    </lineage>
</organism>
<name>A0ABV6GG33_9BACI</name>
<dbReference type="Proteomes" id="UP001589854">
    <property type="component" value="Unassembled WGS sequence"/>
</dbReference>
<evidence type="ECO:0000313" key="3">
    <source>
        <dbReference type="Proteomes" id="UP001589854"/>
    </source>
</evidence>
<dbReference type="InterPro" id="IPR036634">
    <property type="entry name" value="PRD_sf"/>
</dbReference>
<reference evidence="2 3" key="1">
    <citation type="submission" date="2024-09" db="EMBL/GenBank/DDBJ databases">
        <authorList>
            <person name="Sun Q."/>
            <person name="Mori K."/>
        </authorList>
    </citation>
    <scope>NUCLEOTIDE SEQUENCE [LARGE SCALE GENOMIC DNA]</scope>
    <source>
        <strain evidence="2 3">CCM 7228</strain>
    </source>
</reference>
<dbReference type="NCBIfam" id="TIGR03582">
    <property type="entry name" value="EF_0829"/>
    <property type="match status" value="1"/>
</dbReference>
<accession>A0ABV6GG33</accession>
<dbReference type="InterPro" id="IPR020044">
    <property type="entry name" value="PRD_EF0829/AHA3910"/>
</dbReference>
<protein>
    <submittedName>
        <fullName evidence="2">PRD domain-containing protein</fullName>
    </submittedName>
</protein>
<proteinExistence type="predicted"/>
<dbReference type="SUPFAM" id="SSF63520">
    <property type="entry name" value="PTS-regulatory domain, PRD"/>
    <property type="match status" value="1"/>
</dbReference>
<dbReference type="InterPro" id="IPR011608">
    <property type="entry name" value="PRD"/>
</dbReference>
<evidence type="ECO:0000259" key="1">
    <source>
        <dbReference type="PROSITE" id="PS51372"/>
    </source>
</evidence>
<comment type="caution">
    <text evidence="2">The sequence shown here is derived from an EMBL/GenBank/DDBJ whole genome shotgun (WGS) entry which is preliminary data.</text>
</comment>
<gene>
    <name evidence="2" type="ORF">ACFFIX_14385</name>
</gene>